<dbReference type="InterPro" id="IPR011990">
    <property type="entry name" value="TPR-like_helical_dom_sf"/>
</dbReference>
<dbReference type="SUPFAM" id="SSF48452">
    <property type="entry name" value="TPR-like"/>
    <property type="match status" value="1"/>
</dbReference>
<dbReference type="EMBL" id="JAGQHS010000032">
    <property type="protein sequence ID" value="MCA9755773.1"/>
    <property type="molecule type" value="Genomic_DNA"/>
</dbReference>
<dbReference type="PANTHER" id="PTHR43751:SF3">
    <property type="entry name" value="SULFATASE N-TERMINAL DOMAIN-CONTAINING PROTEIN"/>
    <property type="match status" value="1"/>
</dbReference>
<keyword evidence="4" id="KW-0378">Hydrolase</keyword>
<reference evidence="4" key="1">
    <citation type="submission" date="2020-04" db="EMBL/GenBank/DDBJ databases">
        <authorList>
            <person name="Zhang T."/>
        </authorList>
    </citation>
    <scope>NUCLEOTIDE SEQUENCE</scope>
    <source>
        <strain evidence="4">HKST-UBA02</strain>
    </source>
</reference>
<feature type="repeat" description="TPR" evidence="1">
    <location>
        <begin position="741"/>
        <end position="774"/>
    </location>
</feature>
<dbReference type="CDD" id="cd16148">
    <property type="entry name" value="sulfatase_like"/>
    <property type="match status" value="1"/>
</dbReference>
<evidence type="ECO:0000313" key="4">
    <source>
        <dbReference type="EMBL" id="MCA9755773.1"/>
    </source>
</evidence>
<accession>A0A956NB97</accession>
<dbReference type="Gene3D" id="1.25.40.10">
    <property type="entry name" value="Tetratricopeptide repeat domain"/>
    <property type="match status" value="1"/>
</dbReference>
<dbReference type="PROSITE" id="PS50005">
    <property type="entry name" value="TPR"/>
    <property type="match status" value="4"/>
</dbReference>
<feature type="domain" description="Sulfatase N-terminal" evidence="2">
    <location>
        <begin position="80"/>
        <end position="358"/>
    </location>
</feature>
<dbReference type="InterPro" id="IPR056413">
    <property type="entry name" value="TPR_CcmH_CycH"/>
</dbReference>
<evidence type="ECO:0000259" key="3">
    <source>
        <dbReference type="Pfam" id="PF23914"/>
    </source>
</evidence>
<protein>
    <submittedName>
        <fullName evidence="4">Sulfatase-like hydrolase/transferase</fullName>
    </submittedName>
</protein>
<gene>
    <name evidence="4" type="ORF">KDA27_08230</name>
</gene>
<dbReference type="InterPro" id="IPR000917">
    <property type="entry name" value="Sulfatase_N"/>
</dbReference>
<feature type="repeat" description="TPR" evidence="1">
    <location>
        <begin position="775"/>
        <end position="808"/>
    </location>
</feature>
<proteinExistence type="predicted"/>
<dbReference type="SUPFAM" id="SSF53649">
    <property type="entry name" value="Alkaline phosphatase-like"/>
    <property type="match status" value="1"/>
</dbReference>
<organism evidence="4 5">
    <name type="scientific">Eiseniibacteriota bacterium</name>
    <dbReference type="NCBI Taxonomy" id="2212470"/>
    <lineage>
        <taxon>Bacteria</taxon>
        <taxon>Candidatus Eiseniibacteriota</taxon>
    </lineage>
</organism>
<dbReference type="Proteomes" id="UP000739538">
    <property type="component" value="Unassembled WGS sequence"/>
</dbReference>
<evidence type="ECO:0000313" key="5">
    <source>
        <dbReference type="Proteomes" id="UP000739538"/>
    </source>
</evidence>
<dbReference type="Pfam" id="PF13432">
    <property type="entry name" value="TPR_16"/>
    <property type="match status" value="2"/>
</dbReference>
<evidence type="ECO:0000256" key="1">
    <source>
        <dbReference type="PROSITE-ProRule" id="PRU00339"/>
    </source>
</evidence>
<dbReference type="SMART" id="SM00028">
    <property type="entry name" value="TPR"/>
    <property type="match status" value="7"/>
</dbReference>
<feature type="domain" description="Cytochrome c-type biogenesis protein H TPR" evidence="3">
    <location>
        <begin position="628"/>
        <end position="732"/>
    </location>
</feature>
<feature type="repeat" description="TPR" evidence="1">
    <location>
        <begin position="639"/>
        <end position="672"/>
    </location>
</feature>
<dbReference type="InterPro" id="IPR017850">
    <property type="entry name" value="Alkaline_phosphatase_core_sf"/>
</dbReference>
<reference evidence="4" key="2">
    <citation type="journal article" date="2021" name="Microbiome">
        <title>Successional dynamics and alternative stable states in a saline activated sludge microbial community over 9 years.</title>
        <authorList>
            <person name="Wang Y."/>
            <person name="Ye J."/>
            <person name="Ju F."/>
            <person name="Liu L."/>
            <person name="Boyd J.A."/>
            <person name="Deng Y."/>
            <person name="Parks D.H."/>
            <person name="Jiang X."/>
            <person name="Yin X."/>
            <person name="Woodcroft B.J."/>
            <person name="Tyson G.W."/>
            <person name="Hugenholtz P."/>
            <person name="Polz M.F."/>
            <person name="Zhang T."/>
        </authorList>
    </citation>
    <scope>NUCLEOTIDE SEQUENCE</scope>
    <source>
        <strain evidence="4">HKST-UBA02</strain>
    </source>
</reference>
<dbReference type="Pfam" id="PF00884">
    <property type="entry name" value="Sulfatase"/>
    <property type="match status" value="1"/>
</dbReference>
<dbReference type="AlphaFoldDB" id="A0A956NB97"/>
<keyword evidence="1" id="KW-0802">TPR repeat</keyword>
<name>A0A956NB97_UNCEI</name>
<comment type="caution">
    <text evidence="4">The sequence shown here is derived from an EMBL/GenBank/DDBJ whole genome shotgun (WGS) entry which is preliminary data.</text>
</comment>
<dbReference type="Gene3D" id="3.40.720.10">
    <property type="entry name" value="Alkaline Phosphatase, subunit A"/>
    <property type="match status" value="2"/>
</dbReference>
<dbReference type="Pfam" id="PF23914">
    <property type="entry name" value="TPR_CcmH_CycH"/>
    <property type="match status" value="1"/>
</dbReference>
<dbReference type="InterPro" id="IPR019734">
    <property type="entry name" value="TPR_rpt"/>
</dbReference>
<sequence length="824" mass="91305">MIPTPELGSRGPGHPRSREARLLGTWLLVSVGVAAALFPLACGGGDGEALDDPTEPILAEWVPGHYGDWFDLGAGSEPLNLLLISIDTTRRDHLSVYGFEKPTTPRLEELASEGVVFERASAPTPVTLPSHTTMMTGLYPFHHGVRNNGSYVVGDSLQTIAESLQGRGYRTGAIVGAFPVAHQFGLNQGFDHYDDEFPTTSTARRADTAQRRATDVTDLSLQWLDEPSDEPFFLWSHYFDPHNPYDPPEPHKSLFPDDPYSGEIHYADAEIGRLLDGLSSRGLLEKTVILVVADHGEGLGEHREMTHSFFVYGSTQSVPFLLRLPNTPPFADHKWRGRRIPDMVGLVDLLPTALHALGLPQRETPKVDGKSLLPVVAKRTPGHSWVYHETLVPRLEYGTAELRSLERRQYKYIRAPRRELYDLPNDPGETNNIAQRDSWVADEMEQGLSDLLRNEGDSRPHTTMDKETIAQLRSLGYLAGTDSPSADDENLADPKDMIWALEAVNTARSYMAGFRFAEALALVDSVLAANPRDFTAGRIRAAAYLRMERGEEAIEAFDALLAKCDGCADQYELLRDRALASMVAGQYDDALARIRAMRESAPDDADLARIEATILKRDSGAGSAREVLRDAVERDPNDADAWASLGELEFDEGNLPAAEQAYQRALEIQPNHVAALLGTVEILLPRGETERARTLTELAYQGDKNHPMALFRMGWFARLDGRLQQAIEFYQRSLAAEPENPAAWHNLGNIFLGLNRNTEAMSAFQRAIDTGAASQETYVNLGVLYAKQGRMTDAIANWEEAIRRDPDNPTVPQIRSNIQRARGM</sequence>
<dbReference type="PANTHER" id="PTHR43751">
    <property type="entry name" value="SULFATASE"/>
    <property type="match status" value="1"/>
</dbReference>
<feature type="repeat" description="TPR" evidence="1">
    <location>
        <begin position="707"/>
        <end position="740"/>
    </location>
</feature>
<dbReference type="GO" id="GO:0016787">
    <property type="term" value="F:hydrolase activity"/>
    <property type="evidence" value="ECO:0007669"/>
    <property type="project" value="UniProtKB-KW"/>
</dbReference>
<evidence type="ECO:0000259" key="2">
    <source>
        <dbReference type="Pfam" id="PF00884"/>
    </source>
</evidence>
<dbReference type="PROSITE" id="PS50293">
    <property type="entry name" value="TPR_REGION"/>
    <property type="match status" value="2"/>
</dbReference>
<dbReference type="InterPro" id="IPR052701">
    <property type="entry name" value="GAG_Ulvan_Degrading_Sulfatases"/>
</dbReference>